<evidence type="ECO:0000256" key="6">
    <source>
        <dbReference type="ARBA" id="ARBA00022833"/>
    </source>
</evidence>
<evidence type="ECO:0000256" key="2">
    <source>
        <dbReference type="ARBA" id="ARBA00014068"/>
    </source>
</evidence>
<evidence type="ECO:0000313" key="12">
    <source>
        <dbReference type="Proteomes" id="UP000076858"/>
    </source>
</evidence>
<evidence type="ECO:0000256" key="5">
    <source>
        <dbReference type="ARBA" id="ARBA00022771"/>
    </source>
</evidence>
<dbReference type="GO" id="GO:0061630">
    <property type="term" value="F:ubiquitin protein ligase activity"/>
    <property type="evidence" value="ECO:0007669"/>
    <property type="project" value="InterPro"/>
</dbReference>
<evidence type="ECO:0000256" key="4">
    <source>
        <dbReference type="ARBA" id="ARBA00022723"/>
    </source>
</evidence>
<dbReference type="Proteomes" id="UP000076858">
    <property type="component" value="Unassembled WGS sequence"/>
</dbReference>
<comment type="caution">
    <text evidence="11">The sequence shown here is derived from an EMBL/GenBank/DDBJ whole genome shotgun (WGS) entry which is preliminary data.</text>
</comment>
<dbReference type="CDD" id="cd16553">
    <property type="entry name" value="RING-HC_RNF170"/>
    <property type="match status" value="1"/>
</dbReference>
<gene>
    <name evidence="11" type="ORF">APZ42_021783</name>
</gene>
<dbReference type="SUPFAM" id="SSF57850">
    <property type="entry name" value="RING/U-box"/>
    <property type="match status" value="1"/>
</dbReference>
<comment type="subcellular location">
    <subcellularLocation>
        <location evidence="1">Endomembrane system</location>
        <topology evidence="1">Multi-pass membrane protein</topology>
    </subcellularLocation>
</comment>
<evidence type="ECO:0000256" key="10">
    <source>
        <dbReference type="ARBA" id="ARBA00031107"/>
    </source>
</evidence>
<keyword evidence="5" id="KW-0863">Zinc-finger</keyword>
<dbReference type="PROSITE" id="PS50089">
    <property type="entry name" value="ZF_RING_2"/>
    <property type="match status" value="1"/>
</dbReference>
<reference evidence="11 12" key="1">
    <citation type="submission" date="2016-03" db="EMBL/GenBank/DDBJ databases">
        <title>EvidentialGene: Evidence-directed Construction of Genes on Genomes.</title>
        <authorList>
            <person name="Gilbert D.G."/>
            <person name="Choi J.-H."/>
            <person name="Mockaitis K."/>
            <person name="Colbourne J."/>
            <person name="Pfrender M."/>
        </authorList>
    </citation>
    <scope>NUCLEOTIDE SEQUENCE [LARGE SCALE GENOMIC DNA]</scope>
    <source>
        <strain evidence="11 12">Xinb3</strain>
        <tissue evidence="11">Complete organism</tissue>
    </source>
</reference>
<dbReference type="PANTHER" id="PTHR22894">
    <property type="entry name" value="RING-TYPE DOMAIN-CONTAINING PROTEIN"/>
    <property type="match status" value="1"/>
</dbReference>
<evidence type="ECO:0000256" key="3">
    <source>
        <dbReference type="ARBA" id="ARBA00022692"/>
    </source>
</evidence>
<sequence>MLMSLLSIEGVGEEVILSAVAFVLALLVFGYYMMRNERREQTVHPEERENMNLLRESMRVEPRRRYGSQNQCPVCLNDIAYEVETNCGHIFCCKCWLAYRAHGSFLGAVRCPVCRQQVTILFQCFTENELNPTSGSEEEPELGTFIREINSYNRRYSGEPRQFWETVRELPILFRHLVSEIFSEGGFLYLYRLRVSLLVIGCVIYLLSPLDIIPEAAFGILGLVDDMLVLLVVSVFLTNVYRNYIADGGNIFGRHNQAPPVSSTSN</sequence>
<dbReference type="GO" id="GO:0012505">
    <property type="term" value="C:endomembrane system"/>
    <property type="evidence" value="ECO:0007669"/>
    <property type="project" value="UniProtKB-SubCell"/>
</dbReference>
<dbReference type="Pfam" id="PF06803">
    <property type="entry name" value="DUF1232"/>
    <property type="match status" value="1"/>
</dbReference>
<evidence type="ECO:0000256" key="9">
    <source>
        <dbReference type="ARBA" id="ARBA00030110"/>
    </source>
</evidence>
<evidence type="ECO:0000256" key="1">
    <source>
        <dbReference type="ARBA" id="ARBA00004127"/>
    </source>
</evidence>
<proteinExistence type="predicted"/>
<keyword evidence="7" id="KW-1133">Transmembrane helix</keyword>
<dbReference type="EMBL" id="LRGB01001265">
    <property type="protein sequence ID" value="KZS13146.1"/>
    <property type="molecule type" value="Genomic_DNA"/>
</dbReference>
<dbReference type="GO" id="GO:0008270">
    <property type="term" value="F:zinc ion binding"/>
    <property type="evidence" value="ECO:0007669"/>
    <property type="project" value="UniProtKB-KW"/>
</dbReference>
<keyword evidence="12" id="KW-1185">Reference proteome</keyword>
<dbReference type="InterPro" id="IPR001841">
    <property type="entry name" value="Znf_RING"/>
</dbReference>
<dbReference type="Pfam" id="PF00097">
    <property type="entry name" value="zf-C3HC4"/>
    <property type="match status" value="1"/>
</dbReference>
<accession>A0A0P5FYD2</accession>
<protein>
    <recommendedName>
        <fullName evidence="2">E3 ubiquitin-protein ligase RNF170</fullName>
    </recommendedName>
    <alternativeName>
        <fullName evidence="10">RING finger protein 170</fullName>
    </alternativeName>
    <alternativeName>
        <fullName evidence="9">RING-type E3 ubiquitin transferase RNF170</fullName>
    </alternativeName>
</protein>
<evidence type="ECO:0000256" key="8">
    <source>
        <dbReference type="ARBA" id="ARBA00023136"/>
    </source>
</evidence>
<dbReference type="Gene3D" id="3.30.40.10">
    <property type="entry name" value="Zinc/RING finger domain, C3HC4 (zinc finger)"/>
    <property type="match status" value="1"/>
</dbReference>
<dbReference type="InterPro" id="IPR038896">
    <property type="entry name" value="RNF170"/>
</dbReference>
<dbReference type="PANTHER" id="PTHR22894:SF5">
    <property type="entry name" value="RING-TYPE DOMAIN-CONTAINING PROTEIN"/>
    <property type="match status" value="1"/>
</dbReference>
<keyword evidence="8" id="KW-0472">Membrane</keyword>
<dbReference type="STRING" id="35525.A0A0P5FYD2"/>
<dbReference type="AlphaFoldDB" id="A0A0P5FYD2"/>
<evidence type="ECO:0000256" key="7">
    <source>
        <dbReference type="ARBA" id="ARBA00022989"/>
    </source>
</evidence>
<dbReference type="OrthoDB" id="9049620at2759"/>
<dbReference type="InterPro" id="IPR018957">
    <property type="entry name" value="Znf_C3HC4_RING-type"/>
</dbReference>
<keyword evidence="3" id="KW-0812">Transmembrane</keyword>
<dbReference type="GO" id="GO:0016874">
    <property type="term" value="F:ligase activity"/>
    <property type="evidence" value="ECO:0007669"/>
    <property type="project" value="UniProtKB-KW"/>
</dbReference>
<keyword evidence="6" id="KW-0862">Zinc</keyword>
<name>A0A0P5FYD2_9CRUS</name>
<evidence type="ECO:0000313" key="11">
    <source>
        <dbReference type="EMBL" id="KZS13146.1"/>
    </source>
</evidence>
<organism evidence="11 12">
    <name type="scientific">Daphnia magna</name>
    <dbReference type="NCBI Taxonomy" id="35525"/>
    <lineage>
        <taxon>Eukaryota</taxon>
        <taxon>Metazoa</taxon>
        <taxon>Ecdysozoa</taxon>
        <taxon>Arthropoda</taxon>
        <taxon>Crustacea</taxon>
        <taxon>Branchiopoda</taxon>
        <taxon>Diplostraca</taxon>
        <taxon>Cladocera</taxon>
        <taxon>Anomopoda</taxon>
        <taxon>Daphniidae</taxon>
        <taxon>Daphnia</taxon>
    </lineage>
</organism>
<dbReference type="InterPro" id="IPR010652">
    <property type="entry name" value="DUF1232"/>
</dbReference>
<dbReference type="InterPro" id="IPR013083">
    <property type="entry name" value="Znf_RING/FYVE/PHD"/>
</dbReference>
<keyword evidence="4" id="KW-0479">Metal-binding</keyword>
<keyword evidence="11" id="KW-0436">Ligase</keyword>